<evidence type="ECO:0008006" key="3">
    <source>
        <dbReference type="Google" id="ProtNLM"/>
    </source>
</evidence>
<organism evidence="1 2">
    <name type="scientific">Bacteroides stercorirosoris</name>
    <dbReference type="NCBI Taxonomy" id="871324"/>
    <lineage>
        <taxon>Bacteria</taxon>
        <taxon>Pseudomonadati</taxon>
        <taxon>Bacteroidota</taxon>
        <taxon>Bacteroidia</taxon>
        <taxon>Bacteroidales</taxon>
        <taxon>Bacteroidaceae</taxon>
        <taxon>Bacteroides</taxon>
    </lineage>
</organism>
<sequence>MNSYKTYICLALLALSGCKNNDGNSPQTLTPQIRYEFSGGAGHYNYAPSIIQDQYGIRYGFICENRDPFKIVDYVYLYKGIPTEKGYVWQPGTQIIEPSESGWDNCHICDPDVREFKTTYKGETYNWIMTYLGVDRWDCNHNQIGLAISKNIEGPYIKFDKNPLVAYQDTTKWGVGQSTTIVKDSATIQLFYHSTTENGPFCMREIKLNDLDNIVLGEEQSIPFLSANSYPAMSDKYIYMVSETRVSPIKEIPTWVGDVCRLAYKPRTEDLAGDKDGWIEIGHAGPEETGFPRNHNPGILTDTKGYMLSDDELVMYFTPAMTGENWLWSYDLYSATFNLKSYFK</sequence>
<evidence type="ECO:0000313" key="1">
    <source>
        <dbReference type="EMBL" id="SHI64444.1"/>
    </source>
</evidence>
<dbReference type="InterPro" id="IPR023296">
    <property type="entry name" value="Glyco_hydro_beta-prop_sf"/>
</dbReference>
<proteinExistence type="predicted"/>
<dbReference type="RefSeq" id="WP_073312954.1">
    <property type="nucleotide sequence ID" value="NZ_FQZN01000005.1"/>
</dbReference>
<dbReference type="EMBL" id="FQZN01000005">
    <property type="protein sequence ID" value="SHI64444.1"/>
    <property type="molecule type" value="Genomic_DNA"/>
</dbReference>
<dbReference type="Proteomes" id="UP000184192">
    <property type="component" value="Unassembled WGS sequence"/>
</dbReference>
<reference evidence="2" key="1">
    <citation type="submission" date="2016-11" db="EMBL/GenBank/DDBJ databases">
        <authorList>
            <person name="Varghese N."/>
            <person name="Submissions S."/>
        </authorList>
    </citation>
    <scope>NUCLEOTIDE SEQUENCE [LARGE SCALE GENOMIC DNA]</scope>
    <source>
        <strain evidence="2">DSM 26884</strain>
    </source>
</reference>
<keyword evidence="2" id="KW-1185">Reference proteome</keyword>
<dbReference type="GeneID" id="92711279"/>
<dbReference type="AlphaFoldDB" id="A0A1M6CUH2"/>
<evidence type="ECO:0000313" key="2">
    <source>
        <dbReference type="Proteomes" id="UP000184192"/>
    </source>
</evidence>
<accession>A0A1M6CUH2</accession>
<dbReference type="PROSITE" id="PS51257">
    <property type="entry name" value="PROKAR_LIPOPROTEIN"/>
    <property type="match status" value="1"/>
</dbReference>
<gene>
    <name evidence="1" type="ORF">SAMN05444350_10545</name>
</gene>
<dbReference type="Gene3D" id="2.115.10.20">
    <property type="entry name" value="Glycosyl hydrolase domain, family 43"/>
    <property type="match status" value="1"/>
</dbReference>
<protein>
    <recommendedName>
        <fullName evidence="3">Glycosyl hydrolases family 43</fullName>
    </recommendedName>
</protein>
<dbReference type="eggNOG" id="ENOG502ZA35">
    <property type="taxonomic scope" value="Bacteria"/>
</dbReference>
<dbReference type="SUPFAM" id="SSF75005">
    <property type="entry name" value="Arabinanase/levansucrase/invertase"/>
    <property type="match status" value="1"/>
</dbReference>
<name>A0A1M6CUH2_9BACE</name>